<name>A0A6J4KZV0_9HYPH</name>
<dbReference type="GO" id="GO:0004311">
    <property type="term" value="F:geranylgeranyl diphosphate synthase activity"/>
    <property type="evidence" value="ECO:0007669"/>
    <property type="project" value="InterPro"/>
</dbReference>
<comment type="similarity">
    <text evidence="2">Belongs to the phytoene/squalene synthase family.</text>
</comment>
<evidence type="ECO:0000256" key="1">
    <source>
        <dbReference type="ARBA" id="ARBA00004684"/>
    </source>
</evidence>
<evidence type="ECO:0000313" key="6">
    <source>
        <dbReference type="EMBL" id="CAA9318971.1"/>
    </source>
</evidence>
<keyword evidence="4" id="KW-0125">Carotenoid biosynthesis</keyword>
<dbReference type="PANTHER" id="PTHR31480">
    <property type="entry name" value="BIFUNCTIONAL LYCOPENE CYCLASE/PHYTOENE SYNTHASE"/>
    <property type="match status" value="1"/>
</dbReference>
<protein>
    <submittedName>
        <fullName evidence="6">Phytoene synthase</fullName>
        <ecNumber evidence="6">2.5.1.32</ecNumber>
    </submittedName>
</protein>
<evidence type="ECO:0000256" key="5">
    <source>
        <dbReference type="ARBA" id="ARBA00053028"/>
    </source>
</evidence>
<dbReference type="PROSITE" id="PS01045">
    <property type="entry name" value="SQUALEN_PHYTOEN_SYN_2"/>
    <property type="match status" value="1"/>
</dbReference>
<dbReference type="PROSITE" id="PS01044">
    <property type="entry name" value="SQUALEN_PHYTOEN_SYN_1"/>
    <property type="match status" value="1"/>
</dbReference>
<dbReference type="InterPro" id="IPR044843">
    <property type="entry name" value="Trans_IPPS_bact-type"/>
</dbReference>
<dbReference type="Pfam" id="PF00494">
    <property type="entry name" value="SQS_PSY"/>
    <property type="match status" value="1"/>
</dbReference>
<dbReference type="InterPro" id="IPR033904">
    <property type="entry name" value="Trans_IPPS_HH"/>
</dbReference>
<dbReference type="SFLD" id="SFLDG01212">
    <property type="entry name" value="Phytoene_synthase_like"/>
    <property type="match status" value="1"/>
</dbReference>
<dbReference type="Gene3D" id="1.10.600.10">
    <property type="entry name" value="Farnesyl Diphosphate Synthase"/>
    <property type="match status" value="1"/>
</dbReference>
<reference evidence="6" key="1">
    <citation type="submission" date="2020-02" db="EMBL/GenBank/DDBJ databases">
        <authorList>
            <person name="Meier V. D."/>
        </authorList>
    </citation>
    <scope>NUCLEOTIDE SEQUENCE</scope>
    <source>
        <strain evidence="6">AVDCRST_MAG90</strain>
    </source>
</reference>
<dbReference type="SFLD" id="SFLDS00005">
    <property type="entry name" value="Isoprenoid_Synthase_Type_I"/>
    <property type="match status" value="1"/>
</dbReference>
<dbReference type="CDD" id="cd00683">
    <property type="entry name" value="Trans_IPPS_HH"/>
    <property type="match status" value="1"/>
</dbReference>
<evidence type="ECO:0000256" key="3">
    <source>
        <dbReference type="ARBA" id="ARBA00022679"/>
    </source>
</evidence>
<gene>
    <name evidence="6" type="ORF">AVDCRST_MAG90-921</name>
</gene>
<organism evidence="6">
    <name type="scientific">uncultured Microvirga sp</name>
    <dbReference type="NCBI Taxonomy" id="412392"/>
    <lineage>
        <taxon>Bacteria</taxon>
        <taxon>Pseudomonadati</taxon>
        <taxon>Pseudomonadota</taxon>
        <taxon>Alphaproteobacteria</taxon>
        <taxon>Hyphomicrobiales</taxon>
        <taxon>Methylobacteriaceae</taxon>
        <taxon>Microvirga</taxon>
        <taxon>environmental samples</taxon>
    </lineage>
</organism>
<sequence>MFSTDLTAADRAACRAAIRGGSRSFFAASLLLPSRVREPAFSLYAFCRLADDAVDQADARPQALADLRERLERAYDGRPMPIAADRALADVVSRFAIPRALPEALLEGFAWDIQGRRYDDIGMLYAYAVRVAGTVGAMMAVLMGARDEGVVACACDLGVAMQLTNIARDVGEDARAGRLYLPRRWLHEAGIEPDAWLAQPAFTAALGSVVERVLETADTFYARADAGIAALPADCRSGVFAARLLYAEIGRELERAGYDSVSRRAVVPARRKARLLARALLAHGRLQPCPDGLPLEQARFLVAAVTALRPPAAAAVAAAPDFGARVVWVIDLFERLQRRQALGQGGMT</sequence>
<keyword evidence="3 6" id="KW-0808">Transferase</keyword>
<dbReference type="InterPro" id="IPR008949">
    <property type="entry name" value="Isoprenoid_synthase_dom_sf"/>
</dbReference>
<proteinExistence type="inferred from homology"/>
<dbReference type="SUPFAM" id="SSF48576">
    <property type="entry name" value="Terpenoid synthases"/>
    <property type="match status" value="1"/>
</dbReference>
<comment type="cofactor">
    <cofactor evidence="5">
        <name>ATP</name>
        <dbReference type="ChEBI" id="CHEBI:30616"/>
    </cofactor>
</comment>
<dbReference type="GO" id="GO:0016117">
    <property type="term" value="P:carotenoid biosynthetic process"/>
    <property type="evidence" value="ECO:0007669"/>
    <property type="project" value="UniProtKB-KW"/>
</dbReference>
<dbReference type="SFLD" id="SFLDG01018">
    <property type="entry name" value="Squalene/Phytoene_Synthase_Lik"/>
    <property type="match status" value="1"/>
</dbReference>
<dbReference type="InterPro" id="IPR002060">
    <property type="entry name" value="Squ/phyt_synthse"/>
</dbReference>
<dbReference type="FunFam" id="1.10.600.10:FF:000020">
    <property type="entry name" value="Phytoene synthase"/>
    <property type="match status" value="1"/>
</dbReference>
<evidence type="ECO:0000256" key="2">
    <source>
        <dbReference type="ARBA" id="ARBA00006251"/>
    </source>
</evidence>
<dbReference type="GO" id="GO:0051996">
    <property type="term" value="F:squalene synthase [NAD(P)H] activity"/>
    <property type="evidence" value="ECO:0007669"/>
    <property type="project" value="InterPro"/>
</dbReference>
<accession>A0A6J4KZV0</accession>
<dbReference type="AlphaFoldDB" id="A0A6J4KZV0"/>
<dbReference type="EMBL" id="CADCUC010000174">
    <property type="protein sequence ID" value="CAA9318971.1"/>
    <property type="molecule type" value="Genomic_DNA"/>
</dbReference>
<comment type="pathway">
    <text evidence="1">Carotenoid biosynthesis; phytoene biosynthesis.</text>
</comment>
<dbReference type="InterPro" id="IPR019845">
    <property type="entry name" value="Squalene/phytoene_synthase_CS"/>
</dbReference>
<dbReference type="EC" id="2.5.1.32" evidence="6"/>
<evidence type="ECO:0000256" key="4">
    <source>
        <dbReference type="ARBA" id="ARBA00022746"/>
    </source>
</evidence>